<dbReference type="PROSITE" id="PS50174">
    <property type="entry name" value="G_PATCH"/>
    <property type="match status" value="1"/>
</dbReference>
<dbReference type="GO" id="GO:0005634">
    <property type="term" value="C:nucleus"/>
    <property type="evidence" value="ECO:0007669"/>
    <property type="project" value="TreeGrafter"/>
</dbReference>
<dbReference type="GO" id="GO:0003723">
    <property type="term" value="F:RNA binding"/>
    <property type="evidence" value="ECO:0007669"/>
    <property type="project" value="TreeGrafter"/>
</dbReference>
<protein>
    <recommendedName>
        <fullName evidence="2">G-patch domain-containing protein</fullName>
    </recommendedName>
</protein>
<accession>G7DXG5</accession>
<dbReference type="EMBL" id="BABT02000061">
    <property type="protein sequence ID" value="GAA95275.1"/>
    <property type="molecule type" value="Genomic_DNA"/>
</dbReference>
<evidence type="ECO:0000313" key="3">
    <source>
        <dbReference type="EMBL" id="GAA95275.1"/>
    </source>
</evidence>
<feature type="region of interest" description="Disordered" evidence="1">
    <location>
        <begin position="297"/>
        <end position="332"/>
    </location>
</feature>
<dbReference type="PANTHER" id="PTHR13384:SF19">
    <property type="entry name" value="G PATCH DOMAIN-CONTAINING PROTEIN 1"/>
    <property type="match status" value="1"/>
</dbReference>
<feature type="domain" description="G-patch" evidence="2">
    <location>
        <begin position="158"/>
        <end position="178"/>
    </location>
</feature>
<dbReference type="HOGENOM" id="CLU_008613_3_1_1"/>
<dbReference type="InterPro" id="IPR011666">
    <property type="entry name" value="DUF1604"/>
</dbReference>
<dbReference type="eggNOG" id="KOG2138">
    <property type="taxonomic scope" value="Eukaryota"/>
</dbReference>
<feature type="compositionally biased region" description="Polar residues" evidence="1">
    <location>
        <begin position="96"/>
        <end position="108"/>
    </location>
</feature>
<feature type="compositionally biased region" description="Basic and acidic residues" evidence="1">
    <location>
        <begin position="316"/>
        <end position="325"/>
    </location>
</feature>
<gene>
    <name evidence="3" type="primary">Mo01931</name>
    <name evidence="3" type="ORF">E5Q_01931</name>
</gene>
<dbReference type="GO" id="GO:0006397">
    <property type="term" value="P:mRNA processing"/>
    <property type="evidence" value="ECO:0007669"/>
    <property type="project" value="InterPro"/>
</dbReference>
<evidence type="ECO:0000256" key="1">
    <source>
        <dbReference type="SAM" id="MobiDB-lite"/>
    </source>
</evidence>
<dbReference type="PANTHER" id="PTHR13384">
    <property type="entry name" value="G PATCH DOMAIN-CONTAINING PROTEIN 1"/>
    <property type="match status" value="1"/>
</dbReference>
<feature type="region of interest" description="Disordered" evidence="1">
    <location>
        <begin position="80"/>
        <end position="112"/>
    </location>
</feature>
<evidence type="ECO:0000313" key="4">
    <source>
        <dbReference type="Proteomes" id="UP000009131"/>
    </source>
</evidence>
<feature type="region of interest" description="Disordered" evidence="1">
    <location>
        <begin position="703"/>
        <end position="729"/>
    </location>
</feature>
<feature type="region of interest" description="Disordered" evidence="1">
    <location>
        <begin position="423"/>
        <end position="446"/>
    </location>
</feature>
<sequence>MATNRLKRKAEELNVQGLNENFCSYGTPLPSIAHKDKNEYVPVWQQEVRDEKGRRRLHGAFTGGFSAGYFNTVGSKEGWTPSTFKSSRATKEAAGQNASDASTQQRTMQRPEDFMDEEDLVELRATESLKPSASFDAPQTASATGFDALLGDMVKPRSDAIGEKLMKRMGWREGQGAGPRVSAQARQRTADELGLGSFYTSSANDDDEALKHSFAPLDRPLVAYAAKDNTFGLGYIAGMTLNQLQAETSQIVKGKAKASDITLPRGGAFGISALEELDEDDADIYAMRPQDEEVLRTATEERRRKGPQLLGQSEVQADRRRERATRPASAGQRFKDDSIVIAGFVLAVQPVPVDTWFEPPDVPQEWQPRPERVLGAAIPQASKQTVKNADERAHALGEEPIKGPARSVFDFISAKDRERLASFRSAAPNGSTSEAIPTGPEPSNEVEVPSVDVVTAKAALGGYMPYQDDIPRQTRYRLFLESAAGLRKDVRFVPLANMTVAQLNRELQDFARSAKIFKPMSVMMASRFTAGSALSTTFAADQPEPGLRKVTALSEDAQPGEAETPKYIEENLTPAQNAARAGMFGTLTRSETPFYPNRLLCKRFNVPDPHPEGPHVNVKDDSKDVLNKAAMDRIVRSSNLDEATIEAMTAVQPMADKPAASKAQPSGPRDLATVGIGDDENQGRDTLTYERPSMDIFKAIFADSDDDDDEKEETLAVEHADAPADPSAVQPETALAEDAVMMDAAATVASVPRFDPEHGIRYEAPKPGHVEQVDLSSFKPTFVARPTAAKTESTKTKIKKQKKPHKSVLSFDVEDGADDADADLKSGRKAKPNPNLGPAVKRRVKEEEVWVEKNPPRGEAVVVARESKLSIEGRPRAEACVPLGSFSASEQPIRAVSGRSSGHLRVRSHTLARHKGRLGTVRAAREFTTTPPTLYGHFVRSEREIIRLRT</sequence>
<reference evidence="3 4" key="2">
    <citation type="journal article" date="2012" name="Open Biol.">
        <title>Characteristics of nucleosomes and linker DNA regions on the genome of the basidiomycete Mixia osmundae revealed by mono- and dinucleosome mapping.</title>
        <authorList>
            <person name="Nishida H."/>
            <person name="Kondo S."/>
            <person name="Matsumoto T."/>
            <person name="Suzuki Y."/>
            <person name="Yoshikawa H."/>
            <person name="Taylor T.D."/>
            <person name="Sugiyama J."/>
        </authorList>
    </citation>
    <scope>NUCLEOTIDE SEQUENCE [LARGE SCALE GENOMIC DNA]</scope>
    <source>
        <strain evidence="4">CBS 9802 / IAM 14324 / JCM 22182 / KY 12970</strain>
    </source>
</reference>
<feature type="compositionally biased region" description="Basic and acidic residues" evidence="1">
    <location>
        <begin position="713"/>
        <end position="722"/>
    </location>
</feature>
<dbReference type="Proteomes" id="UP000009131">
    <property type="component" value="Unassembled WGS sequence"/>
</dbReference>
<feature type="compositionally biased region" description="Acidic residues" evidence="1">
    <location>
        <begin position="703"/>
        <end position="712"/>
    </location>
</feature>
<evidence type="ECO:0000259" key="2">
    <source>
        <dbReference type="PROSITE" id="PS50174"/>
    </source>
</evidence>
<dbReference type="InterPro" id="IPR000467">
    <property type="entry name" value="G_patch_dom"/>
</dbReference>
<name>G7DXG5_MIXOS</name>
<organism evidence="3 4">
    <name type="scientific">Mixia osmundae (strain CBS 9802 / IAM 14324 / JCM 22182 / KY 12970)</name>
    <dbReference type="NCBI Taxonomy" id="764103"/>
    <lineage>
        <taxon>Eukaryota</taxon>
        <taxon>Fungi</taxon>
        <taxon>Dikarya</taxon>
        <taxon>Basidiomycota</taxon>
        <taxon>Pucciniomycotina</taxon>
        <taxon>Mixiomycetes</taxon>
        <taxon>Mixiales</taxon>
        <taxon>Mixiaceae</taxon>
        <taxon>Mixia</taxon>
    </lineage>
</organism>
<comment type="caution">
    <text evidence="3">The sequence shown here is derived from an EMBL/GenBank/DDBJ whole genome shotgun (WGS) entry which is preliminary data.</text>
</comment>
<dbReference type="OrthoDB" id="20507at2759"/>
<dbReference type="InParanoid" id="G7DXG5"/>
<dbReference type="FunCoup" id="G7DXG5">
    <property type="interactions" value="159"/>
</dbReference>
<dbReference type="Pfam" id="PF01585">
    <property type="entry name" value="G-patch"/>
    <property type="match status" value="1"/>
</dbReference>
<keyword evidence="4" id="KW-1185">Reference proteome</keyword>
<proteinExistence type="predicted"/>
<dbReference type="STRING" id="764103.G7DXG5"/>
<feature type="compositionally biased region" description="Basic residues" evidence="1">
    <location>
        <begin position="796"/>
        <end position="806"/>
    </location>
</feature>
<dbReference type="AlphaFoldDB" id="G7DXG5"/>
<feature type="region of interest" description="Disordered" evidence="1">
    <location>
        <begin position="651"/>
        <end position="685"/>
    </location>
</feature>
<feature type="region of interest" description="Disordered" evidence="1">
    <location>
        <begin position="786"/>
        <end position="814"/>
    </location>
</feature>
<dbReference type="Pfam" id="PF07713">
    <property type="entry name" value="DUF1604"/>
    <property type="match status" value="1"/>
</dbReference>
<dbReference type="Pfam" id="PF26093">
    <property type="entry name" value="HTH_TGH"/>
    <property type="match status" value="1"/>
</dbReference>
<reference evidence="3 4" key="1">
    <citation type="journal article" date="2011" name="J. Gen. Appl. Microbiol.">
        <title>Draft genome sequencing of the enigmatic basidiomycete Mixia osmundae.</title>
        <authorList>
            <person name="Nishida H."/>
            <person name="Nagatsuka Y."/>
            <person name="Sugiyama J."/>
        </authorList>
    </citation>
    <scope>NUCLEOTIDE SEQUENCE [LARGE SCALE GENOMIC DNA]</scope>
    <source>
        <strain evidence="4">CBS 9802 / IAM 14324 / JCM 22182 / KY 12970</strain>
    </source>
</reference>